<proteinExistence type="predicted"/>
<evidence type="ECO:0000313" key="2">
    <source>
        <dbReference type="EMBL" id="CAA9411139.1"/>
    </source>
</evidence>
<dbReference type="EMBL" id="CADCUN010000292">
    <property type="protein sequence ID" value="CAA9411139.1"/>
    <property type="molecule type" value="Genomic_DNA"/>
</dbReference>
<feature type="domain" description="Glycosyl transferase family 28 C-terminal" evidence="1">
    <location>
        <begin position="56"/>
        <end position="140"/>
    </location>
</feature>
<dbReference type="AlphaFoldDB" id="A0A6J4PDW3"/>
<dbReference type="Pfam" id="PF04101">
    <property type="entry name" value="Glyco_tran_28_C"/>
    <property type="match status" value="1"/>
</dbReference>
<sequence>MTALVLALTGTDHHPFERMVRWIDDAALTHPDVRFVVQHGSTRPPSVARGHAFLSHDELVDLMVEASVVVCHGGPGTIMDAREAGHVPLCVPRDPRLGEHVDSHQQRFAAAVAGVGVVRTVSSLESFQLALDEALVVPTSSTRSAAAFPSLVREAARAKVAAELDSIALVRPRRMGLHRSAQ</sequence>
<accession>A0A6J4PDW3</accession>
<name>A0A6J4PDW3_9ACTN</name>
<organism evidence="2">
    <name type="scientific">uncultured Nocardioides sp</name>
    <dbReference type="NCBI Taxonomy" id="198441"/>
    <lineage>
        <taxon>Bacteria</taxon>
        <taxon>Bacillati</taxon>
        <taxon>Actinomycetota</taxon>
        <taxon>Actinomycetes</taxon>
        <taxon>Propionibacteriales</taxon>
        <taxon>Nocardioidaceae</taxon>
        <taxon>Nocardioides</taxon>
        <taxon>environmental samples</taxon>
    </lineage>
</organism>
<dbReference type="SUPFAM" id="SSF53756">
    <property type="entry name" value="UDP-Glycosyltransferase/glycogen phosphorylase"/>
    <property type="match status" value="1"/>
</dbReference>
<dbReference type="InterPro" id="IPR007235">
    <property type="entry name" value="Glyco_trans_28_C"/>
</dbReference>
<protein>
    <recommendedName>
        <fullName evidence="1">Glycosyl transferase family 28 C-terminal domain-containing protein</fullName>
    </recommendedName>
</protein>
<gene>
    <name evidence="2" type="ORF">AVDCRST_MAG60-2660</name>
</gene>
<reference evidence="2" key="1">
    <citation type="submission" date="2020-02" db="EMBL/GenBank/DDBJ databases">
        <authorList>
            <person name="Meier V. D."/>
        </authorList>
    </citation>
    <scope>NUCLEOTIDE SEQUENCE</scope>
    <source>
        <strain evidence="2">AVDCRST_MAG60</strain>
    </source>
</reference>
<dbReference type="Gene3D" id="3.40.50.2000">
    <property type="entry name" value="Glycogen Phosphorylase B"/>
    <property type="match status" value="1"/>
</dbReference>
<dbReference type="GO" id="GO:0016758">
    <property type="term" value="F:hexosyltransferase activity"/>
    <property type="evidence" value="ECO:0007669"/>
    <property type="project" value="InterPro"/>
</dbReference>
<evidence type="ECO:0000259" key="1">
    <source>
        <dbReference type="Pfam" id="PF04101"/>
    </source>
</evidence>